<comment type="caution">
    <text evidence="9">The sequence shown here is derived from an EMBL/GenBank/DDBJ whole genome shotgun (WGS) entry which is preliminary data.</text>
</comment>
<evidence type="ECO:0000256" key="3">
    <source>
        <dbReference type="ARBA" id="ARBA00022741"/>
    </source>
</evidence>
<keyword evidence="2 6" id="KW-0808">Transferase</keyword>
<dbReference type="PROSITE" id="PS00584">
    <property type="entry name" value="PFKB_KINASES_2"/>
    <property type="match status" value="1"/>
</dbReference>
<dbReference type="NCBIfam" id="TIGR03168">
    <property type="entry name" value="1-PFK"/>
    <property type="match status" value="1"/>
</dbReference>
<dbReference type="Gene3D" id="3.40.1190.20">
    <property type="match status" value="1"/>
</dbReference>
<dbReference type="PANTHER" id="PTHR46566:SF5">
    <property type="entry name" value="1-PHOSPHOFRUCTOKINASE"/>
    <property type="match status" value="1"/>
</dbReference>
<keyword evidence="5" id="KW-0067">ATP-binding</keyword>
<gene>
    <name evidence="9" type="ORF">DEO23_14960</name>
</gene>
<dbReference type="PIRSF" id="PIRSF000535">
    <property type="entry name" value="1PFK/6PFK/LacC"/>
    <property type="match status" value="1"/>
</dbReference>
<dbReference type="InterPro" id="IPR002173">
    <property type="entry name" value="Carboh/pur_kinase_PfkB_CS"/>
</dbReference>
<feature type="domain" description="Carbohydrate kinase PfkB" evidence="8">
    <location>
        <begin position="24"/>
        <end position="319"/>
    </location>
</feature>
<dbReference type="InterPro" id="IPR011611">
    <property type="entry name" value="PfkB_dom"/>
</dbReference>
<accession>A0A2U2RGU7</accession>
<evidence type="ECO:0000256" key="7">
    <source>
        <dbReference type="RuleBase" id="RU003704"/>
    </source>
</evidence>
<evidence type="ECO:0000256" key="1">
    <source>
        <dbReference type="ARBA" id="ARBA00010688"/>
    </source>
</evidence>
<reference evidence="9 10" key="1">
    <citation type="submission" date="2018-05" db="EMBL/GenBank/DDBJ databases">
        <title>Brachybacterium sp. M1HQ-2T, whole genome shotgun sequence.</title>
        <authorList>
            <person name="Tuo L."/>
        </authorList>
    </citation>
    <scope>NUCLEOTIDE SEQUENCE [LARGE SCALE GENOMIC DNA]</scope>
    <source>
        <strain evidence="9 10">M1HQ-2</strain>
    </source>
</reference>
<dbReference type="SUPFAM" id="SSF53613">
    <property type="entry name" value="Ribokinase-like"/>
    <property type="match status" value="1"/>
</dbReference>
<dbReference type="CDD" id="cd01164">
    <property type="entry name" value="FruK_PfkB_like"/>
    <property type="match status" value="1"/>
</dbReference>
<dbReference type="InterPro" id="IPR029056">
    <property type="entry name" value="Ribokinase-like"/>
</dbReference>
<dbReference type="PRINTS" id="PR00990">
    <property type="entry name" value="RIBOKINASE"/>
</dbReference>
<keyword evidence="3" id="KW-0547">Nucleotide-binding</keyword>
<dbReference type="AlphaFoldDB" id="A0A2U2RGU7"/>
<sequence>MIRTVTANPSLDRSVELAAPLVAGGVHRIVADSTQVGGKGVNVARALALAGVETEALVPVGPEDQYLRLLVGTGIRHRAVPVAGAVRTNLTVLSPTASGTSVTTKLNEPGSAITAAELRSVEQELLEATTSGGTVMLSGSLAPGFPVDWYAGIVRALHERNAWVGVDTSDVPLTALGAAWREDRSAAPDLLTPNALELAQLTGQDAGTLDALEAAPGDLGPAELAPVARATQDLRAQGVAEVLVTLGGAGAVLADARGTWYCEADTPSVVSTVGAGDCAAAGYLLARSLGEDGPQALARAVAYGSAAVALPGTTIPRPDQVHVRPGAVRSL</sequence>
<evidence type="ECO:0000256" key="2">
    <source>
        <dbReference type="ARBA" id="ARBA00022679"/>
    </source>
</evidence>
<dbReference type="PANTHER" id="PTHR46566">
    <property type="entry name" value="1-PHOSPHOFRUCTOKINASE-RELATED"/>
    <property type="match status" value="1"/>
</dbReference>
<dbReference type="Proteomes" id="UP000245590">
    <property type="component" value="Unassembled WGS sequence"/>
</dbReference>
<evidence type="ECO:0000313" key="10">
    <source>
        <dbReference type="Proteomes" id="UP000245590"/>
    </source>
</evidence>
<evidence type="ECO:0000256" key="4">
    <source>
        <dbReference type="ARBA" id="ARBA00022777"/>
    </source>
</evidence>
<dbReference type="OrthoDB" id="9801219at2"/>
<keyword evidence="4 7" id="KW-0418">Kinase</keyword>
<proteinExistence type="inferred from homology"/>
<dbReference type="GO" id="GO:0008443">
    <property type="term" value="F:phosphofructokinase activity"/>
    <property type="evidence" value="ECO:0007669"/>
    <property type="project" value="TreeGrafter"/>
</dbReference>
<dbReference type="RefSeq" id="WP_109276832.1">
    <property type="nucleotide sequence ID" value="NZ_QFKX01000007.1"/>
</dbReference>
<dbReference type="InterPro" id="IPR002139">
    <property type="entry name" value="Ribo/fructo_kinase"/>
</dbReference>
<keyword evidence="10" id="KW-1185">Reference proteome</keyword>
<dbReference type="Pfam" id="PF00294">
    <property type="entry name" value="PfkB"/>
    <property type="match status" value="1"/>
</dbReference>
<evidence type="ECO:0000256" key="6">
    <source>
        <dbReference type="PIRNR" id="PIRNR000535"/>
    </source>
</evidence>
<dbReference type="GO" id="GO:0005829">
    <property type="term" value="C:cytosol"/>
    <property type="evidence" value="ECO:0007669"/>
    <property type="project" value="TreeGrafter"/>
</dbReference>
<name>A0A2U2RGU7_9MICO</name>
<evidence type="ECO:0000259" key="8">
    <source>
        <dbReference type="Pfam" id="PF00294"/>
    </source>
</evidence>
<protein>
    <submittedName>
        <fullName evidence="9">Phosphofructokinase</fullName>
    </submittedName>
</protein>
<evidence type="ECO:0000313" key="9">
    <source>
        <dbReference type="EMBL" id="PWH05092.1"/>
    </source>
</evidence>
<dbReference type="EMBL" id="QFKX01000007">
    <property type="protein sequence ID" value="PWH05092.1"/>
    <property type="molecule type" value="Genomic_DNA"/>
</dbReference>
<comment type="similarity">
    <text evidence="1 7">Belongs to the carbohydrate kinase PfkB family.</text>
</comment>
<dbReference type="InterPro" id="IPR017583">
    <property type="entry name" value="Tagatose/fructose_Pkinase"/>
</dbReference>
<dbReference type="GO" id="GO:0005524">
    <property type="term" value="F:ATP binding"/>
    <property type="evidence" value="ECO:0007669"/>
    <property type="project" value="UniProtKB-KW"/>
</dbReference>
<organism evidence="9 10">
    <name type="scientific">Brachybacterium endophyticum</name>
    <dbReference type="NCBI Taxonomy" id="2182385"/>
    <lineage>
        <taxon>Bacteria</taxon>
        <taxon>Bacillati</taxon>
        <taxon>Actinomycetota</taxon>
        <taxon>Actinomycetes</taxon>
        <taxon>Micrococcales</taxon>
        <taxon>Dermabacteraceae</taxon>
        <taxon>Brachybacterium</taxon>
    </lineage>
</organism>
<evidence type="ECO:0000256" key="5">
    <source>
        <dbReference type="ARBA" id="ARBA00022840"/>
    </source>
</evidence>